<evidence type="ECO:0000313" key="1">
    <source>
        <dbReference type="EMBL" id="RCR70936.1"/>
    </source>
</evidence>
<dbReference type="OrthoDB" id="2534034at2"/>
<dbReference type="Proteomes" id="UP000253383">
    <property type="component" value="Unassembled WGS sequence"/>
</dbReference>
<dbReference type="Gene3D" id="2.115.10.20">
    <property type="entry name" value="Glycosyl hydrolase domain, family 43"/>
    <property type="match status" value="2"/>
</dbReference>
<dbReference type="EMBL" id="QOWE01000003">
    <property type="protein sequence ID" value="RCR70936.1"/>
    <property type="molecule type" value="Genomic_DNA"/>
</dbReference>
<keyword evidence="2" id="KW-1185">Reference proteome</keyword>
<comment type="caution">
    <text evidence="1">The sequence shown here is derived from an EMBL/GenBank/DDBJ whole genome shotgun (WGS) entry which is preliminary data.</text>
</comment>
<dbReference type="PANTHER" id="PTHR35279:SF1">
    <property type="entry name" value="ARABINANASE_LEVANSUCRASE_INVERTASE"/>
    <property type="match status" value="1"/>
</dbReference>
<gene>
    <name evidence="1" type="ORF">DUE52_04950</name>
</gene>
<reference evidence="1 2" key="1">
    <citation type="submission" date="2018-07" db="EMBL/GenBank/DDBJ databases">
        <title>Genome analysis of Larkinella rosea.</title>
        <authorList>
            <person name="Zhou Z."/>
            <person name="Wang G."/>
        </authorList>
    </citation>
    <scope>NUCLEOTIDE SEQUENCE [LARGE SCALE GENOMIC DNA]</scope>
    <source>
        <strain evidence="2">zzj9</strain>
    </source>
</reference>
<evidence type="ECO:0000313" key="2">
    <source>
        <dbReference type="Proteomes" id="UP000253383"/>
    </source>
</evidence>
<proteinExistence type="predicted"/>
<dbReference type="InterPro" id="IPR023296">
    <property type="entry name" value="Glyco_hydro_beta-prop_sf"/>
</dbReference>
<name>A0A368JVG0_9BACT</name>
<dbReference type="SUPFAM" id="SSF75005">
    <property type="entry name" value="Arabinanase/levansucrase/invertase"/>
    <property type="match status" value="2"/>
</dbReference>
<organism evidence="1 2">
    <name type="scientific">Larkinella punicea</name>
    <dbReference type="NCBI Taxonomy" id="2315727"/>
    <lineage>
        <taxon>Bacteria</taxon>
        <taxon>Pseudomonadati</taxon>
        <taxon>Bacteroidota</taxon>
        <taxon>Cytophagia</taxon>
        <taxon>Cytophagales</taxon>
        <taxon>Spirosomataceae</taxon>
        <taxon>Larkinella</taxon>
    </lineage>
</organism>
<protein>
    <submittedName>
        <fullName evidence="1">Glycosylase</fullName>
    </submittedName>
</protein>
<sequence length="305" mass="35440">MRKPYLIFLISTLFFGGMVSEKPAADPEFPDELVHFTPYENNPVFAGTKASTWDHHIRERGYILREDKNWYLWYTGYKDGKNTTKYLGLATSSDGFTWKRHPENPIYTAGWVEDMSVVKSGSTYYMFAEGKDDVAHLLTSTDRLHWEERGPLDIRSVDGKPLSAGPYGTPAIWKEGSVWYLFYERNDAAVWLATSKDLKSWKNVQDEPVLKCGPEKYDQFAVATNQIIKYKGLYYMYYHASAFKDWREWTNNVAVSKDLIHWKKYAKNPIMEKNTSSGFLVHDGSRYRLYTMHPDVRVFLPASQP</sequence>
<dbReference type="RefSeq" id="WP_114404850.1">
    <property type="nucleotide sequence ID" value="NZ_QOWE01000003.1"/>
</dbReference>
<dbReference type="PANTHER" id="PTHR35279">
    <property type="match status" value="1"/>
</dbReference>
<dbReference type="AlphaFoldDB" id="A0A368JVG0"/>
<accession>A0A368JVG0</accession>